<dbReference type="PROSITE" id="PS50181">
    <property type="entry name" value="FBOX"/>
    <property type="match status" value="1"/>
</dbReference>
<dbReference type="Proteomes" id="UP000242715">
    <property type="component" value="Unassembled WGS sequence"/>
</dbReference>
<dbReference type="OrthoDB" id="1413757at2759"/>
<evidence type="ECO:0000313" key="2">
    <source>
        <dbReference type="EMBL" id="GAU24746.1"/>
    </source>
</evidence>
<dbReference type="PANTHER" id="PTHR31900:SF30">
    <property type="entry name" value="SUPERFAMILY PROTEIN, PUTATIVE-RELATED"/>
    <property type="match status" value="1"/>
</dbReference>
<dbReference type="SUPFAM" id="SSF52047">
    <property type="entry name" value="RNI-like"/>
    <property type="match status" value="2"/>
</dbReference>
<dbReference type="InterPro" id="IPR032675">
    <property type="entry name" value="LRR_dom_sf"/>
</dbReference>
<gene>
    <name evidence="2" type="ORF">TSUD_355760</name>
</gene>
<dbReference type="Pfam" id="PF08387">
    <property type="entry name" value="FBD"/>
    <property type="match status" value="1"/>
</dbReference>
<dbReference type="SUPFAM" id="SSF81383">
    <property type="entry name" value="F-box domain"/>
    <property type="match status" value="1"/>
</dbReference>
<evidence type="ECO:0000313" key="3">
    <source>
        <dbReference type="Proteomes" id="UP000242715"/>
    </source>
</evidence>
<accession>A0A2Z6LZK7</accession>
<dbReference type="EMBL" id="DF973296">
    <property type="protein sequence ID" value="GAU24746.1"/>
    <property type="molecule type" value="Genomic_DNA"/>
</dbReference>
<dbReference type="InterPro" id="IPR006566">
    <property type="entry name" value="FBD"/>
</dbReference>
<sequence>MAESSKRQKPETLEEEMQDRISSLPDGVLSHILSFLPTKTTVQTSVLSNRWHHIWKHQSVLYFTEFTEDYHRYRDNRSEQFKSFVVLVNSVLNLLHNPRAIRKMTLLCFYTLLGDKFRQHSVESWVRSVIGPHLEELDLTFAKDYQGSDFKLPQTFFTSPNLVSLSLVGAISVQKLSSTTVCLPSLKKMIINIGFVEVSSVNALLSGCPIIETLNLCFCSISLDKVCVPSSLKKLKVALKNQRGAYLEINAPDLEYFQITKITFGEVFSMYNLHNVVEAHLDVFPHSLGSVTPLHNLLGALSGTKHLVLNPSTTKWLLGEPHDLLFQEFRYLVRLELYLARFNYNSLISLLQKCPVLRFLRIHNIGYKEQSPVLKWAPQRSVPSCLVSHLKFIQFQGFQGLQDELFINILNLMHNPRGIRKMSLLCFYTLVGDKSRECSVNNWIQSVIGPYLEELHLTLVNDRQGPDFKLPQTLFTSPSLVSLSLVGGISLQKLSSTTVSLPSLKKMLISIGFVDVPFVNALLSGCPIIETLELFFCSRRLDKVCIPPSLKRLIVDVNKIYGACLEINAPDLEHLKITNITFGEVFSMYNLHNVVDAHLDVFPFPSSLGSVTPLHNLLVLCCLREQQSPVLSLAQQESVPSCLVSHLNSIQFQGFQGLQDEISFIKYVLRNGLVLKTVIVHDMSLDQKTKHSIMKRLYKVRRASGMCQLMFSKV</sequence>
<evidence type="ECO:0000259" key="1">
    <source>
        <dbReference type="PROSITE" id="PS50181"/>
    </source>
</evidence>
<dbReference type="InterPro" id="IPR001810">
    <property type="entry name" value="F-box_dom"/>
</dbReference>
<dbReference type="InterPro" id="IPR053781">
    <property type="entry name" value="F-box_AtFBL13-like"/>
</dbReference>
<organism evidence="2 3">
    <name type="scientific">Trifolium subterraneum</name>
    <name type="common">Subterranean clover</name>
    <dbReference type="NCBI Taxonomy" id="3900"/>
    <lineage>
        <taxon>Eukaryota</taxon>
        <taxon>Viridiplantae</taxon>
        <taxon>Streptophyta</taxon>
        <taxon>Embryophyta</taxon>
        <taxon>Tracheophyta</taxon>
        <taxon>Spermatophyta</taxon>
        <taxon>Magnoliopsida</taxon>
        <taxon>eudicotyledons</taxon>
        <taxon>Gunneridae</taxon>
        <taxon>Pentapetalae</taxon>
        <taxon>rosids</taxon>
        <taxon>fabids</taxon>
        <taxon>Fabales</taxon>
        <taxon>Fabaceae</taxon>
        <taxon>Papilionoideae</taxon>
        <taxon>50 kb inversion clade</taxon>
        <taxon>NPAAA clade</taxon>
        <taxon>Hologalegina</taxon>
        <taxon>IRL clade</taxon>
        <taxon>Trifolieae</taxon>
        <taxon>Trifolium</taxon>
    </lineage>
</organism>
<dbReference type="InterPro" id="IPR055411">
    <property type="entry name" value="LRR_FXL15/At3g58940/PEG3-like"/>
</dbReference>
<dbReference type="PANTHER" id="PTHR31900">
    <property type="entry name" value="F-BOX/RNI SUPERFAMILY PROTEIN-RELATED"/>
    <property type="match status" value="1"/>
</dbReference>
<dbReference type="CDD" id="cd22160">
    <property type="entry name" value="F-box_AtFBL13-like"/>
    <property type="match status" value="1"/>
</dbReference>
<feature type="domain" description="F-box" evidence="1">
    <location>
        <begin position="18"/>
        <end position="66"/>
    </location>
</feature>
<dbReference type="Gene3D" id="3.80.10.10">
    <property type="entry name" value="Ribonuclease Inhibitor"/>
    <property type="match status" value="2"/>
</dbReference>
<dbReference type="AlphaFoldDB" id="A0A2Z6LZK7"/>
<dbReference type="Pfam" id="PF24758">
    <property type="entry name" value="LRR_At5g56370"/>
    <property type="match status" value="1"/>
</dbReference>
<dbReference type="InterPro" id="IPR050232">
    <property type="entry name" value="FBL13/AtMIF1-like"/>
</dbReference>
<dbReference type="Gene3D" id="1.20.1280.50">
    <property type="match status" value="1"/>
</dbReference>
<dbReference type="InterPro" id="IPR036047">
    <property type="entry name" value="F-box-like_dom_sf"/>
</dbReference>
<protein>
    <recommendedName>
        <fullName evidence="1">F-box domain-containing protein</fullName>
    </recommendedName>
</protein>
<proteinExistence type="predicted"/>
<dbReference type="Pfam" id="PF23622">
    <property type="entry name" value="LRR_At1g61320_AtMIF1"/>
    <property type="match status" value="1"/>
</dbReference>
<dbReference type="Pfam" id="PF00646">
    <property type="entry name" value="F-box"/>
    <property type="match status" value="1"/>
</dbReference>
<reference evidence="3" key="1">
    <citation type="journal article" date="2017" name="Front. Plant Sci.">
        <title>Climate Clever Clovers: New Paradigm to Reduce the Environmental Footprint of Ruminants by Breeding Low Methanogenic Forages Utilizing Haplotype Variation.</title>
        <authorList>
            <person name="Kaur P."/>
            <person name="Appels R."/>
            <person name="Bayer P.E."/>
            <person name="Keeble-Gagnere G."/>
            <person name="Wang J."/>
            <person name="Hirakawa H."/>
            <person name="Shirasawa K."/>
            <person name="Vercoe P."/>
            <person name="Stefanova K."/>
            <person name="Durmic Z."/>
            <person name="Nichols P."/>
            <person name="Revell C."/>
            <person name="Isobe S.N."/>
            <person name="Edwards D."/>
            <person name="Erskine W."/>
        </authorList>
    </citation>
    <scope>NUCLEOTIDE SEQUENCE [LARGE SCALE GENOMIC DNA]</scope>
    <source>
        <strain evidence="3">cv. Daliak</strain>
    </source>
</reference>
<dbReference type="InterPro" id="IPR055357">
    <property type="entry name" value="LRR_At1g61320_AtMIF1"/>
</dbReference>
<keyword evidence="3" id="KW-1185">Reference proteome</keyword>
<dbReference type="SMART" id="SM00579">
    <property type="entry name" value="FBD"/>
    <property type="match status" value="1"/>
</dbReference>
<name>A0A2Z6LZK7_TRISU</name>